<keyword evidence="3" id="KW-1185">Reference proteome</keyword>
<evidence type="ECO:0000313" key="2">
    <source>
        <dbReference type="EMBL" id="KAF6041495.1"/>
    </source>
</evidence>
<dbReference type="OrthoDB" id="2423195at2759"/>
<protein>
    <submittedName>
        <fullName evidence="2">ZNFX1</fullName>
    </submittedName>
</protein>
<dbReference type="Gene3D" id="3.40.50.300">
    <property type="entry name" value="P-loop containing nucleotide triphosphate hydrolases"/>
    <property type="match status" value="1"/>
</dbReference>
<feature type="coiled-coil region" evidence="1">
    <location>
        <begin position="138"/>
        <end position="172"/>
    </location>
</feature>
<dbReference type="AlphaFoldDB" id="A0A7J7KTT5"/>
<accession>A0A7J7KTT5</accession>
<dbReference type="InterPro" id="IPR027417">
    <property type="entry name" value="P-loop_NTPase"/>
</dbReference>
<dbReference type="EMBL" id="VXIV02000035">
    <property type="protein sequence ID" value="KAF6041495.1"/>
    <property type="molecule type" value="Genomic_DNA"/>
</dbReference>
<name>A0A7J7KTT5_BUGNE</name>
<evidence type="ECO:0000313" key="3">
    <source>
        <dbReference type="Proteomes" id="UP000593567"/>
    </source>
</evidence>
<proteinExistence type="predicted"/>
<dbReference type="Proteomes" id="UP000593567">
    <property type="component" value="Unassembled WGS sequence"/>
</dbReference>
<organism evidence="2 3">
    <name type="scientific">Bugula neritina</name>
    <name type="common">Brown bryozoan</name>
    <name type="synonym">Sertularia neritina</name>
    <dbReference type="NCBI Taxonomy" id="10212"/>
    <lineage>
        <taxon>Eukaryota</taxon>
        <taxon>Metazoa</taxon>
        <taxon>Spiralia</taxon>
        <taxon>Lophotrochozoa</taxon>
        <taxon>Bryozoa</taxon>
        <taxon>Gymnolaemata</taxon>
        <taxon>Cheilostomatida</taxon>
        <taxon>Flustrina</taxon>
        <taxon>Buguloidea</taxon>
        <taxon>Bugulidae</taxon>
        <taxon>Bugula</taxon>
    </lineage>
</organism>
<evidence type="ECO:0000256" key="1">
    <source>
        <dbReference type="SAM" id="Coils"/>
    </source>
</evidence>
<gene>
    <name evidence="2" type="ORF">EB796_000198</name>
</gene>
<keyword evidence="1" id="KW-0175">Coiled coil</keyword>
<sequence length="496" mass="56633">MATNSSADVLIFCGSEQFRSLLGDGSLDKKKDWVGLILILINNALSCETHRHYKHRLVSVLLENEATFFSKICVTRFTAELVSFTGMKIDSLTESLDNYLKVFHHLCALDPLASKTLVTGVSTVKLLLQGKSSENDHLKHVTQLYMEALEEMEKKEKEEKELALRKAKLAKTGRVVTSEKPETSFREMSVYPTEEDLEEDVELRKNKIDGHLKSPEYTRRLETNYRFITKDDSVTRPVQVGISRSTRWPPAEKLGFNQSQYDAFKLALTREFAIIQASRKHSDVNLSEDNVLKKITCCPPRFLNQLLVVCYTNHALDQFLEGMLSFCPIEDMIRVGSRSKNEALKPCNIKNQRAKSSVLSHAFADAYSQKEKYLNEMHYDTIKHQIEACKLRILDHNTGGFFFYFEQFHQHLEVLADRIEQQGQPRENAMSVFLESGSQADGGWKTVESKKTKKELAAKIKAQLASTDIMTRSEAEELHHRAQCGIDITKISINQR</sequence>
<comment type="caution">
    <text evidence="2">The sequence shown here is derived from an EMBL/GenBank/DDBJ whole genome shotgun (WGS) entry which is preliminary data.</text>
</comment>
<reference evidence="2" key="1">
    <citation type="submission" date="2020-06" db="EMBL/GenBank/DDBJ databases">
        <title>Draft genome of Bugula neritina, a colonial animal packing powerful symbionts and potential medicines.</title>
        <authorList>
            <person name="Rayko M."/>
        </authorList>
    </citation>
    <scope>NUCLEOTIDE SEQUENCE [LARGE SCALE GENOMIC DNA]</scope>
    <source>
        <strain evidence="2">Kwan_BN1</strain>
    </source>
</reference>